<dbReference type="Gene3D" id="3.20.20.370">
    <property type="entry name" value="Glycoside hydrolase/deacetylase"/>
    <property type="match status" value="1"/>
</dbReference>
<feature type="region of interest" description="Disordered" evidence="1">
    <location>
        <begin position="1"/>
        <end position="33"/>
    </location>
</feature>
<dbReference type="InterPro" id="IPR011330">
    <property type="entry name" value="Glyco_hydro/deAcase_b/a-brl"/>
</dbReference>
<comment type="caution">
    <text evidence="2">The sequence shown here is derived from an EMBL/GenBank/DDBJ whole genome shotgun (WGS) entry which is preliminary data.</text>
</comment>
<evidence type="ECO:0008006" key="4">
    <source>
        <dbReference type="Google" id="ProtNLM"/>
    </source>
</evidence>
<gene>
    <name evidence="2" type="ORF">GXW78_15270</name>
</gene>
<evidence type="ECO:0000313" key="3">
    <source>
        <dbReference type="Proteomes" id="UP000698752"/>
    </source>
</evidence>
<sequence length="367" mass="39255">MSAGRGTMRDVAGGGALAPTRRRPLPTGRQPWRHSDFAHARAARVRGDDALCTVVIDAEEAFDWQDAVHGTPYSTAGIPRLVQLTGLFAAHGIVPTYLVTYPVLVDAAAAAWLRQEHESGRCALGAQLHPWVTPPFGEGRGHRLSFAGNLPRGAEERKLRTLCDAFAVAFGFRPTIYRAGRYGLSPSTPRLLEALGFRIDTSIAPRTSFAAEGGPDFSAVDYGAFHFGEGEAILALPLCRSVVGWGGLTGATLHGLPPIPHAGRRTLRGLLAATRCAERITLSPEGNDLAEMGRLARGLIARGERVLGLSFHSSSMLPGANPYVRTEDDLRGFLERLAGALDMLAGLGVRFVEMGSIPSRLMPLPDP</sequence>
<accession>A0ABS5EJ27</accession>
<keyword evidence="3" id="KW-1185">Reference proteome</keyword>
<dbReference type="Proteomes" id="UP000698752">
    <property type="component" value="Unassembled WGS sequence"/>
</dbReference>
<proteinExistence type="predicted"/>
<dbReference type="EMBL" id="JAAEDI010000015">
    <property type="protein sequence ID" value="MBR0651032.1"/>
    <property type="molecule type" value="Genomic_DNA"/>
</dbReference>
<name>A0ABS5EJ27_9PROT</name>
<evidence type="ECO:0000256" key="1">
    <source>
        <dbReference type="SAM" id="MobiDB-lite"/>
    </source>
</evidence>
<reference evidence="3" key="1">
    <citation type="journal article" date="2021" name="Syst. Appl. Microbiol.">
        <title>Roseomonas hellenica sp. nov., isolated from roots of wild-growing Alkanna tinctoria.</title>
        <authorList>
            <person name="Rat A."/>
            <person name="Naranjo H.D."/>
            <person name="Lebbe L."/>
            <person name="Cnockaert M."/>
            <person name="Krigas N."/>
            <person name="Grigoriadou K."/>
            <person name="Maloupa E."/>
            <person name="Willems A."/>
        </authorList>
    </citation>
    <scope>NUCLEOTIDE SEQUENCE [LARGE SCALE GENOMIC DNA]</scope>
    <source>
        <strain evidence="3">LMG 31159</strain>
    </source>
</reference>
<organism evidence="2 3">
    <name type="scientific">Neoroseomonas terrae</name>
    <dbReference type="NCBI Taxonomy" id="424799"/>
    <lineage>
        <taxon>Bacteria</taxon>
        <taxon>Pseudomonadati</taxon>
        <taxon>Pseudomonadota</taxon>
        <taxon>Alphaproteobacteria</taxon>
        <taxon>Acetobacterales</taxon>
        <taxon>Acetobacteraceae</taxon>
        <taxon>Neoroseomonas</taxon>
    </lineage>
</organism>
<protein>
    <recommendedName>
        <fullName evidence="4">WalW protein</fullName>
    </recommendedName>
</protein>
<dbReference type="SUPFAM" id="SSF88713">
    <property type="entry name" value="Glycoside hydrolase/deacetylase"/>
    <property type="match status" value="1"/>
</dbReference>
<evidence type="ECO:0000313" key="2">
    <source>
        <dbReference type="EMBL" id="MBR0651032.1"/>
    </source>
</evidence>
<dbReference type="RefSeq" id="WP_211869698.1">
    <property type="nucleotide sequence ID" value="NZ_JAAEDI010000015.1"/>
</dbReference>